<evidence type="ECO:0000313" key="1">
    <source>
        <dbReference type="EMBL" id="KAK8198661.1"/>
    </source>
</evidence>
<accession>A0ACC3S7X9</accession>
<dbReference type="Proteomes" id="UP001320706">
    <property type="component" value="Unassembled WGS sequence"/>
</dbReference>
<organism evidence="1 2">
    <name type="scientific">Zalaria obscura</name>
    <dbReference type="NCBI Taxonomy" id="2024903"/>
    <lineage>
        <taxon>Eukaryota</taxon>
        <taxon>Fungi</taxon>
        <taxon>Dikarya</taxon>
        <taxon>Ascomycota</taxon>
        <taxon>Pezizomycotina</taxon>
        <taxon>Dothideomycetes</taxon>
        <taxon>Dothideomycetidae</taxon>
        <taxon>Dothideales</taxon>
        <taxon>Zalariaceae</taxon>
        <taxon>Zalaria</taxon>
    </lineage>
</organism>
<gene>
    <name evidence="1" type="primary">RPC34</name>
    <name evidence="1" type="ORF">M8818_006528</name>
</gene>
<reference evidence="1" key="1">
    <citation type="submission" date="2024-02" db="EMBL/GenBank/DDBJ databases">
        <title>Metagenome Assembled Genome of Zalaria obscura JY119.</title>
        <authorList>
            <person name="Vighnesh L."/>
            <person name="Jagadeeshwari U."/>
            <person name="Venkata Ramana C."/>
            <person name="Sasikala C."/>
        </authorList>
    </citation>
    <scope>NUCLEOTIDE SEQUENCE</scope>
    <source>
        <strain evidence="1">JY119</strain>
    </source>
</reference>
<dbReference type="EMBL" id="JAMKPW020000040">
    <property type="protein sequence ID" value="KAK8198661.1"/>
    <property type="molecule type" value="Genomic_DNA"/>
</dbReference>
<proteinExistence type="predicted"/>
<sequence length="363" mass="40519">MTVVEDQGATLYEKCLATALSSPEGKAKLFYQEELIAFGIVDNVADLMGLCQGLMHAQLLRLMQLDNKTCFALRTKEIANKVVTLAEEERMVYNQIENTGTNGIWQKNIKQRTGLHQTAITRAMKTLETKRLVKQIKSVKNPAQKIYMLSHLSPNEDVTGGPWFSDGELDIELIGVTADAVVHFIEKQSWARGFVKRERSPSPGMDGIEEAGMKRKRTDDIEGVHTKSRKRHDMVETQISFPPGYRGYPTVSAIHHFIRESGFIKEDVVLTEGDIKGLLDVLVFDDRIEQIGNGYRTVRGVQGATEAMMGMVHGKAPIDMIEDVEGNGLTQAPCGRCPVFNLCEEGGPVNARNCEYFEAWLRA</sequence>
<comment type="caution">
    <text evidence="1">The sequence shown here is derived from an EMBL/GenBank/DDBJ whole genome shotgun (WGS) entry which is preliminary data.</text>
</comment>
<protein>
    <submittedName>
        <fullName evidence="1">34-kDa subunit of RNA polymerase III (C)</fullName>
    </submittedName>
</protein>
<name>A0ACC3S7X9_9PEZI</name>
<evidence type="ECO:0000313" key="2">
    <source>
        <dbReference type="Proteomes" id="UP001320706"/>
    </source>
</evidence>
<keyword evidence="2" id="KW-1185">Reference proteome</keyword>